<gene>
    <name evidence="5" type="ORF">F7D14_17580</name>
</gene>
<name>A0A6B8M953_9HYPH</name>
<evidence type="ECO:0000256" key="2">
    <source>
        <dbReference type="ARBA" id="ARBA00022679"/>
    </source>
</evidence>
<feature type="domain" description="Glycosyltransferase 61 catalytic" evidence="4">
    <location>
        <begin position="364"/>
        <end position="538"/>
    </location>
</feature>
<dbReference type="AlphaFoldDB" id="A0A6B8M953"/>
<evidence type="ECO:0000259" key="4">
    <source>
        <dbReference type="Pfam" id="PF04577"/>
    </source>
</evidence>
<dbReference type="RefSeq" id="WP_154420081.1">
    <property type="nucleotide sequence ID" value="NZ_CP044331.1"/>
</dbReference>
<proteinExistence type="predicted"/>
<dbReference type="Proteomes" id="UP000422569">
    <property type="component" value="Chromosome"/>
</dbReference>
<dbReference type="PANTHER" id="PTHR20961">
    <property type="entry name" value="GLYCOSYLTRANSFERASE"/>
    <property type="match status" value="1"/>
</dbReference>
<keyword evidence="3" id="KW-0325">Glycoprotein</keyword>
<dbReference type="Pfam" id="PF04577">
    <property type="entry name" value="Glyco_transf_61"/>
    <property type="match status" value="1"/>
</dbReference>
<reference evidence="5 6" key="1">
    <citation type="submission" date="2019-09" db="EMBL/GenBank/DDBJ databases">
        <title>Isolation and complete genome sequencing of Methylocystis species.</title>
        <authorList>
            <person name="Rumah B.L."/>
            <person name="Stead C.E."/>
            <person name="Stevens B.C."/>
            <person name="Minton N.P."/>
            <person name="Grosse-Honebrink A."/>
            <person name="Zhang Y."/>
        </authorList>
    </citation>
    <scope>NUCLEOTIDE SEQUENCE [LARGE SCALE GENOMIC DNA]</scope>
    <source>
        <strain evidence="5 6">BRCS2</strain>
    </source>
</reference>
<sequence>MRRPTLTDIFRKKPQTLPAVLAPDELVSRIMLRISAPPPSFSPEENALGASSLASLSRAALALNLLRLRAARDIAAVPVLNGFLRRAFSTEDYWRVAAAFDKGLREKSQAIAQSGSPDLKRRVDEALNANFLFREIEGALDQALGAIETPTDETFDEAGYLAANPDVAAAVAQGGAASGRKHWRAHGQAEGRLQRRYGKRNAASLVYPLRFVRDPNSNAPVGELEPAERIATPQKAPYVLLPLSQAEEHDATPSFSLETSLGRDSPDFSRLLGQCAWAAPPLYIAAFEDACVDVVNGLVTFDGGKVWGDSAFATILSPGAEGRAPDIFRLGDRYAWRRDSSLLEEAPPGAALMLCTSWASRANYGHWLMNSLFSVYLVLDSVRDGRLKLLCPPLDDRQKRDLATLGAPPEAIVETKARYVRGKRLLYPSPLCTFANTKPPARAAEFLDFVKRRFAPRMISGGPEYVFLSRQGFPSARRMTNETALAEALRRAGFHVARPHEMPLGEQIALMSNAKVAIGQFGAALWNTPFMPEGANVVEIATSNYVSNEYLYISHLTGHRLHRVMIDASATPGRAYHGDHFEFEAPVESIVALARSLM</sequence>
<dbReference type="GO" id="GO:0016757">
    <property type="term" value="F:glycosyltransferase activity"/>
    <property type="evidence" value="ECO:0007669"/>
    <property type="project" value="UniProtKB-KW"/>
</dbReference>
<organism evidence="5 6">
    <name type="scientific">Methylocystis parvus</name>
    <dbReference type="NCBI Taxonomy" id="134"/>
    <lineage>
        <taxon>Bacteria</taxon>
        <taxon>Pseudomonadati</taxon>
        <taxon>Pseudomonadota</taxon>
        <taxon>Alphaproteobacteria</taxon>
        <taxon>Hyphomicrobiales</taxon>
        <taxon>Methylocystaceae</taxon>
        <taxon>Methylocystis</taxon>
    </lineage>
</organism>
<protein>
    <submittedName>
        <fullName evidence="5">Glycosyltransferase family 61 protein</fullName>
    </submittedName>
</protein>
<evidence type="ECO:0000256" key="1">
    <source>
        <dbReference type="ARBA" id="ARBA00022676"/>
    </source>
</evidence>
<accession>A0A6B8M953</accession>
<dbReference type="EMBL" id="CP044331">
    <property type="protein sequence ID" value="QGM99118.1"/>
    <property type="molecule type" value="Genomic_DNA"/>
</dbReference>
<dbReference type="InterPro" id="IPR007657">
    <property type="entry name" value="Glycosyltransferase_61"/>
</dbReference>
<dbReference type="InterPro" id="IPR049625">
    <property type="entry name" value="Glyco_transf_61_cat"/>
</dbReference>
<keyword evidence="6" id="KW-1185">Reference proteome</keyword>
<keyword evidence="2 5" id="KW-0808">Transferase</keyword>
<evidence type="ECO:0000256" key="3">
    <source>
        <dbReference type="ARBA" id="ARBA00023180"/>
    </source>
</evidence>
<evidence type="ECO:0000313" key="6">
    <source>
        <dbReference type="Proteomes" id="UP000422569"/>
    </source>
</evidence>
<keyword evidence="1" id="KW-0328">Glycosyltransferase</keyword>
<evidence type="ECO:0000313" key="5">
    <source>
        <dbReference type="EMBL" id="QGM99118.1"/>
    </source>
</evidence>
<dbReference type="KEGG" id="mpar:F7D14_17580"/>